<feature type="transmembrane region" description="Helical" evidence="1">
    <location>
        <begin position="185"/>
        <end position="207"/>
    </location>
</feature>
<accession>A0A199NTE5</accession>
<evidence type="ECO:0008006" key="4">
    <source>
        <dbReference type="Google" id="ProtNLM"/>
    </source>
</evidence>
<evidence type="ECO:0000313" key="2">
    <source>
        <dbReference type="EMBL" id="OAX51976.1"/>
    </source>
</evidence>
<feature type="transmembrane region" description="Helical" evidence="1">
    <location>
        <begin position="299"/>
        <end position="318"/>
    </location>
</feature>
<evidence type="ECO:0000313" key="3">
    <source>
        <dbReference type="Proteomes" id="UP000053171"/>
    </source>
</evidence>
<sequence length="426" mass="46349">MSVKRTARIALSFVGLLVGAGFATGQEVIQYFISFGSWGIAGAVLAGIVMAAAGAVILQLGSYFLADEHNRVFRSVSYPVIAKLLDASVTITLFAIGFVMLAGAGSNLQQQFGLPAWIGSAIMLVLVMVTGLLDVDRVSNIISAVTPLIIIAVCAAFLWTLFHLPSDLSALDHLAAAQESPVSPWWVSALNYNGLALILGVSMCLVIGGNNTDPREAGWGGLAGGILYTVMLIMAAVTLYANIAVVGDSSVPMLKLSEHIHPVLAQIMVWIIFLMIYNTAIGMFYALGRRLSAGREQRYRPIFLVVCLLGFAVSFVGFETLMTYVYPVIGWIGAAMVLVLLGWWVLNRRDILAEGDRRRNLRALLYLRDHPEREYSDAHAARAERIAEDSVVEAPQVTAAIGVEVLRDLDRDEDVDSERIHREQDR</sequence>
<evidence type="ECO:0000256" key="1">
    <source>
        <dbReference type="SAM" id="Phobius"/>
    </source>
</evidence>
<feature type="transmembrane region" description="Helical" evidence="1">
    <location>
        <begin position="219"/>
        <end position="243"/>
    </location>
</feature>
<dbReference type="PANTHER" id="PTHR37814:SF1">
    <property type="entry name" value="MEMBRANE PROTEIN"/>
    <property type="match status" value="1"/>
</dbReference>
<feature type="transmembrane region" description="Helical" evidence="1">
    <location>
        <begin position="80"/>
        <end position="102"/>
    </location>
</feature>
<keyword evidence="1" id="KW-0812">Transmembrane</keyword>
<feature type="transmembrane region" description="Helical" evidence="1">
    <location>
        <begin position="35"/>
        <end position="60"/>
    </location>
</feature>
<dbReference type="PANTHER" id="PTHR37814">
    <property type="entry name" value="CONSERVED MEMBRANE PROTEIN"/>
    <property type="match status" value="1"/>
</dbReference>
<dbReference type="InterPro" id="IPR038728">
    <property type="entry name" value="YkvI-like"/>
</dbReference>
<dbReference type="EMBL" id="LJBJ02000009">
    <property type="protein sequence ID" value="OAX51976.1"/>
    <property type="molecule type" value="Genomic_DNA"/>
</dbReference>
<feature type="transmembrane region" description="Helical" evidence="1">
    <location>
        <begin position="324"/>
        <end position="346"/>
    </location>
</feature>
<dbReference type="Proteomes" id="UP000053171">
    <property type="component" value="Unassembled WGS sequence"/>
</dbReference>
<feature type="transmembrane region" description="Helical" evidence="1">
    <location>
        <begin position="145"/>
        <end position="165"/>
    </location>
</feature>
<dbReference type="AlphaFoldDB" id="A0A199NTE5"/>
<dbReference type="RefSeq" id="WP_064725348.1">
    <property type="nucleotide sequence ID" value="NZ_JADPWM010000014.1"/>
</dbReference>
<feature type="transmembrane region" description="Helical" evidence="1">
    <location>
        <begin position="114"/>
        <end position="133"/>
    </location>
</feature>
<organism evidence="2 3">
    <name type="scientific">Rothia kristinae</name>
    <dbReference type="NCBI Taxonomy" id="37923"/>
    <lineage>
        <taxon>Bacteria</taxon>
        <taxon>Bacillati</taxon>
        <taxon>Actinomycetota</taxon>
        <taxon>Actinomycetes</taxon>
        <taxon>Micrococcales</taxon>
        <taxon>Micrococcaceae</taxon>
        <taxon>Rothia</taxon>
    </lineage>
</organism>
<gene>
    <name evidence="2" type="ORF">AN277_0205670</name>
</gene>
<reference evidence="2" key="1">
    <citation type="submission" date="2016-06" db="EMBL/GenBank/DDBJ databases">
        <title>Identification of putative biosynthetic pathways for the production of bioactive secondary metabolites by the marine actinomycete Kocuria kristinae RUTW2-3.</title>
        <authorList>
            <person name="Waterworth S.C."/>
            <person name="Walmsley T.A."/>
            <person name="Matongo T."/>
            <person name="Davies-Coleman M.T."/>
            <person name="Dorrington R.A."/>
        </authorList>
    </citation>
    <scope>NUCLEOTIDE SEQUENCE [LARGE SCALE GENOMIC DNA]</scope>
    <source>
        <strain evidence="2">RUTW2-3</strain>
    </source>
</reference>
<feature type="transmembrane region" description="Helical" evidence="1">
    <location>
        <begin position="263"/>
        <end position="287"/>
    </location>
</feature>
<keyword evidence="1" id="KW-1133">Transmembrane helix</keyword>
<comment type="caution">
    <text evidence="2">The sequence shown here is derived from an EMBL/GenBank/DDBJ whole genome shotgun (WGS) entry which is preliminary data.</text>
</comment>
<name>A0A199NTE5_9MICC</name>
<keyword evidence="3" id="KW-1185">Reference proteome</keyword>
<keyword evidence="1" id="KW-0472">Membrane</keyword>
<protein>
    <recommendedName>
        <fullName evidence="4">Membrane protein YkvI</fullName>
    </recommendedName>
</protein>
<proteinExistence type="predicted"/>